<protein>
    <submittedName>
        <fullName evidence="2">Uncharacterized protein</fullName>
    </submittedName>
</protein>
<dbReference type="EMBL" id="PYSW02000012">
    <property type="protein sequence ID" value="KAG2387487.1"/>
    <property type="molecule type" value="Genomic_DNA"/>
</dbReference>
<sequence>MTSACVNQLDASQINGISQPEQLANIPALSFAGFSSNQISKLLPKTCSGFKSDQVVKMNNNYPNYACQGFKSECLSNIPAKAFTGFSSACISLVDALQMSGLLSSQLEQLPDAAYSGFTSKQIAQFTPAACAGISSNQVSKLNNGYPNYACQGFKSDCLSNIPDRSYTGFTSTCVTFLEASQVHGISSFQLKQITPNAFSGFTSQQVSNLDPLSCSGITSSQVSSFNNGFPNHACQGITATCLSSISEASYSGFKSVCLSNIPPESMKGIAASQLRNIPFDQIKGLTQAQVATLNNSTCSGFTASQINKLSSSACSGFKYGCLFEMTPLNIVSSLTSQCFSNIPSASASGFKPESIPYFTTDTLTGLQLNQLVTWFNSYGEKYFVSVATQKQLSAVSSGVILKFKEKIENSEIQRKRQLALAQLSSLTWLQLSLSTDDSLKNVLNANTITDITFDQTFYGLLNNVHMLPEDVFSTLKVQSFSFFLSDTVSGITAEQISHIVPKAFNYPNGLTSNVPSINSSSVKGITDQQLDMLLTDDNLAKLFTCTQFRAMTLSQWNYIRHTNSYRQLESKCGSISPGPSSYPPKENPSRPNPVQPSRSHSRLKELRSSGMSVMKYSNASYFALLLMPIIITALVQ</sequence>
<reference evidence="2 3" key="1">
    <citation type="journal article" date="2018" name="BMC Genomics">
        <title>The genome of Naegleria lovaniensis, the basis for a comparative approach to unravel pathogenicity factors of the human pathogenic amoeba N. fowleri.</title>
        <authorList>
            <person name="Liechti N."/>
            <person name="Schurch N."/>
            <person name="Bruggmann R."/>
            <person name="Wittwer M."/>
        </authorList>
    </citation>
    <scope>NUCLEOTIDE SEQUENCE [LARGE SCALE GENOMIC DNA]</scope>
    <source>
        <strain evidence="2 3">ATCC 30569</strain>
    </source>
</reference>
<dbReference type="Gene3D" id="3.80.10.10">
    <property type="entry name" value="Ribonuclease Inhibitor"/>
    <property type="match status" value="1"/>
</dbReference>
<gene>
    <name evidence="2" type="ORF">C9374_001081</name>
</gene>
<dbReference type="RefSeq" id="XP_044551479.1">
    <property type="nucleotide sequence ID" value="XM_044686395.1"/>
</dbReference>
<evidence type="ECO:0000313" key="3">
    <source>
        <dbReference type="Proteomes" id="UP000816034"/>
    </source>
</evidence>
<evidence type="ECO:0000256" key="1">
    <source>
        <dbReference type="SAM" id="MobiDB-lite"/>
    </source>
</evidence>
<dbReference type="InterPro" id="IPR032675">
    <property type="entry name" value="LRR_dom_sf"/>
</dbReference>
<organism evidence="2 3">
    <name type="scientific">Naegleria lovaniensis</name>
    <name type="common">Amoeba</name>
    <dbReference type="NCBI Taxonomy" id="51637"/>
    <lineage>
        <taxon>Eukaryota</taxon>
        <taxon>Discoba</taxon>
        <taxon>Heterolobosea</taxon>
        <taxon>Tetramitia</taxon>
        <taxon>Eutetramitia</taxon>
        <taxon>Vahlkampfiidae</taxon>
        <taxon>Naegleria</taxon>
    </lineage>
</organism>
<proteinExistence type="predicted"/>
<evidence type="ECO:0000313" key="2">
    <source>
        <dbReference type="EMBL" id="KAG2387487.1"/>
    </source>
</evidence>
<dbReference type="GeneID" id="68093537"/>
<dbReference type="AlphaFoldDB" id="A0AA88GRE8"/>
<comment type="caution">
    <text evidence="2">The sequence shown here is derived from an EMBL/GenBank/DDBJ whole genome shotgun (WGS) entry which is preliminary data.</text>
</comment>
<keyword evidence="3" id="KW-1185">Reference proteome</keyword>
<accession>A0AA88GRE8</accession>
<feature type="compositionally biased region" description="Pro residues" evidence="1">
    <location>
        <begin position="581"/>
        <end position="595"/>
    </location>
</feature>
<feature type="region of interest" description="Disordered" evidence="1">
    <location>
        <begin position="574"/>
        <end position="606"/>
    </location>
</feature>
<name>A0AA88GRE8_NAELO</name>
<dbReference type="Proteomes" id="UP000816034">
    <property type="component" value="Unassembled WGS sequence"/>
</dbReference>